<keyword evidence="6" id="KW-0479">Metal-binding</keyword>
<keyword evidence="7" id="KW-0732">Signal</keyword>
<dbReference type="GO" id="GO:0004000">
    <property type="term" value="F:adenosine deaminase activity"/>
    <property type="evidence" value="ECO:0007669"/>
    <property type="project" value="TreeGrafter"/>
</dbReference>
<dbReference type="GO" id="GO:0046872">
    <property type="term" value="F:metal ion binding"/>
    <property type="evidence" value="ECO:0007669"/>
    <property type="project" value="UniProtKB-KW"/>
</dbReference>
<dbReference type="SUPFAM" id="SSF51556">
    <property type="entry name" value="Metallo-dependent hydrolases"/>
    <property type="match status" value="1"/>
</dbReference>
<evidence type="ECO:0000256" key="3">
    <source>
        <dbReference type="ARBA" id="ARBA00006083"/>
    </source>
</evidence>
<evidence type="ECO:0000259" key="10">
    <source>
        <dbReference type="Pfam" id="PF00962"/>
    </source>
</evidence>
<dbReference type="InterPro" id="IPR001365">
    <property type="entry name" value="A_deaminase_dom"/>
</dbReference>
<dbReference type="EMBL" id="ML213505">
    <property type="protein sequence ID" value="TFK54821.1"/>
    <property type="molecule type" value="Genomic_DNA"/>
</dbReference>
<evidence type="ECO:0000256" key="5">
    <source>
        <dbReference type="ARBA" id="ARBA00022525"/>
    </source>
</evidence>
<comment type="subcellular location">
    <subcellularLocation>
        <location evidence="2">Secreted</location>
    </subcellularLocation>
</comment>
<organism evidence="11 12">
    <name type="scientific">Heliocybe sulcata</name>
    <dbReference type="NCBI Taxonomy" id="5364"/>
    <lineage>
        <taxon>Eukaryota</taxon>
        <taxon>Fungi</taxon>
        <taxon>Dikarya</taxon>
        <taxon>Basidiomycota</taxon>
        <taxon>Agaricomycotina</taxon>
        <taxon>Agaricomycetes</taxon>
        <taxon>Gloeophyllales</taxon>
        <taxon>Gloeophyllaceae</taxon>
        <taxon>Heliocybe</taxon>
    </lineage>
</organism>
<dbReference type="FunFam" id="3.20.20.140:FF:000017">
    <property type="entry name" value="Adenosine deaminase 2"/>
    <property type="match status" value="1"/>
</dbReference>
<keyword evidence="8 11" id="KW-0378">Hydrolase</keyword>
<evidence type="ECO:0000256" key="4">
    <source>
        <dbReference type="ARBA" id="ARBA00012784"/>
    </source>
</evidence>
<evidence type="ECO:0000256" key="8">
    <source>
        <dbReference type="ARBA" id="ARBA00022801"/>
    </source>
</evidence>
<dbReference type="GO" id="GO:0046103">
    <property type="term" value="P:inosine biosynthetic process"/>
    <property type="evidence" value="ECO:0007669"/>
    <property type="project" value="TreeGrafter"/>
</dbReference>
<sequence>MQHSSNLTVQEYLSRREAFINDERSLRREHARLLTLSDAETQADRVVRQIRAKEAQMIWSATNDGMQHMFPGMEFLMARDIIVKTKLFDILTKMPKGALLHGHLDAMVNTRTLLRLALEQPAIHIRIPNALTSSSIKTTLPQFGALPRGQWASSPSLTHAAYKSGEWVQIQKARETFDASLGGPEGFDNWVIGCLTINPAEAYVTHKTTDKIWEKFASIFRGLILYEPIWYPYIKEFFRTSVDDGISFIEARINFGYKCVFLLFSHAWPCQTMCNAEGHNVLPAREWVRAFGRAVEDVKREMKDQGREDAFLGAKIIYTTIRMYTPEELEWYLEECLTLKQEFPDLIAGFDLVGHEDSLHPLIYYLPQLLRFQERQKELGIDVPFIFHAGETLGDGTPADVNLYDAILLGTKRIGHGFSLAKHPRLMQICKERGILVEMCPISNEILRLTSSMPTHPLPIIVNHGVPVALCSDDPAIFGNMGLSFDYFQVLVSSEITGLTTLGQIARDSLEHSTLEGEAKAHALAVWEKRWQQFCKEVAALEP</sequence>
<dbReference type="EC" id="3.5.4.4" evidence="4"/>
<dbReference type="GO" id="GO:0006154">
    <property type="term" value="P:adenosine catabolic process"/>
    <property type="evidence" value="ECO:0007669"/>
    <property type="project" value="TreeGrafter"/>
</dbReference>
<dbReference type="InterPro" id="IPR032466">
    <property type="entry name" value="Metal_Hydrolase"/>
</dbReference>
<keyword evidence="5" id="KW-0964">Secreted</keyword>
<dbReference type="InterPro" id="IPR006330">
    <property type="entry name" value="Ado/ade_deaminase"/>
</dbReference>
<evidence type="ECO:0000256" key="7">
    <source>
        <dbReference type="ARBA" id="ARBA00022729"/>
    </source>
</evidence>
<reference evidence="11 12" key="1">
    <citation type="journal article" date="2019" name="Nat. Ecol. Evol.">
        <title>Megaphylogeny resolves global patterns of mushroom evolution.</title>
        <authorList>
            <person name="Varga T."/>
            <person name="Krizsan K."/>
            <person name="Foldi C."/>
            <person name="Dima B."/>
            <person name="Sanchez-Garcia M."/>
            <person name="Sanchez-Ramirez S."/>
            <person name="Szollosi G.J."/>
            <person name="Szarkandi J.G."/>
            <person name="Papp V."/>
            <person name="Albert L."/>
            <person name="Andreopoulos W."/>
            <person name="Angelini C."/>
            <person name="Antonin V."/>
            <person name="Barry K.W."/>
            <person name="Bougher N.L."/>
            <person name="Buchanan P."/>
            <person name="Buyck B."/>
            <person name="Bense V."/>
            <person name="Catcheside P."/>
            <person name="Chovatia M."/>
            <person name="Cooper J."/>
            <person name="Damon W."/>
            <person name="Desjardin D."/>
            <person name="Finy P."/>
            <person name="Geml J."/>
            <person name="Haridas S."/>
            <person name="Hughes K."/>
            <person name="Justo A."/>
            <person name="Karasinski D."/>
            <person name="Kautmanova I."/>
            <person name="Kiss B."/>
            <person name="Kocsube S."/>
            <person name="Kotiranta H."/>
            <person name="LaButti K.M."/>
            <person name="Lechner B.E."/>
            <person name="Liimatainen K."/>
            <person name="Lipzen A."/>
            <person name="Lukacs Z."/>
            <person name="Mihaltcheva S."/>
            <person name="Morgado L.N."/>
            <person name="Niskanen T."/>
            <person name="Noordeloos M.E."/>
            <person name="Ohm R.A."/>
            <person name="Ortiz-Santana B."/>
            <person name="Ovrebo C."/>
            <person name="Racz N."/>
            <person name="Riley R."/>
            <person name="Savchenko A."/>
            <person name="Shiryaev A."/>
            <person name="Soop K."/>
            <person name="Spirin V."/>
            <person name="Szebenyi C."/>
            <person name="Tomsovsky M."/>
            <person name="Tulloss R.E."/>
            <person name="Uehling J."/>
            <person name="Grigoriev I.V."/>
            <person name="Vagvolgyi C."/>
            <person name="Papp T."/>
            <person name="Martin F.M."/>
            <person name="Miettinen O."/>
            <person name="Hibbett D.S."/>
            <person name="Nagy L.G."/>
        </authorList>
    </citation>
    <scope>NUCLEOTIDE SEQUENCE [LARGE SCALE GENOMIC DNA]</scope>
    <source>
        <strain evidence="11 12">OMC1185</strain>
    </source>
</reference>
<dbReference type="PANTHER" id="PTHR11409">
    <property type="entry name" value="ADENOSINE DEAMINASE"/>
    <property type="match status" value="1"/>
</dbReference>
<dbReference type="Pfam" id="PF00962">
    <property type="entry name" value="A_deaminase"/>
    <property type="match status" value="1"/>
</dbReference>
<evidence type="ECO:0000313" key="12">
    <source>
        <dbReference type="Proteomes" id="UP000305948"/>
    </source>
</evidence>
<comment type="similarity">
    <text evidence="3">Belongs to the metallo-dependent hydrolases superfamily. Adenosine and AMP deaminases family. ADGF subfamily.</text>
</comment>
<evidence type="ECO:0000256" key="9">
    <source>
        <dbReference type="ARBA" id="ARBA00047764"/>
    </source>
</evidence>
<accession>A0A5C3NMF7</accession>
<dbReference type="OrthoDB" id="7202371at2759"/>
<evidence type="ECO:0000256" key="1">
    <source>
        <dbReference type="ARBA" id="ARBA00001947"/>
    </source>
</evidence>
<evidence type="ECO:0000256" key="2">
    <source>
        <dbReference type="ARBA" id="ARBA00004613"/>
    </source>
</evidence>
<dbReference type="GO" id="GO:0005576">
    <property type="term" value="C:extracellular region"/>
    <property type="evidence" value="ECO:0007669"/>
    <property type="project" value="UniProtKB-SubCell"/>
</dbReference>
<name>A0A5C3NMF7_9AGAM</name>
<comment type="cofactor">
    <cofactor evidence="1">
        <name>Zn(2+)</name>
        <dbReference type="ChEBI" id="CHEBI:29105"/>
    </cofactor>
</comment>
<dbReference type="AlphaFoldDB" id="A0A5C3NMF7"/>
<protein>
    <recommendedName>
        <fullName evidence="4">adenosine deaminase</fullName>
        <ecNumber evidence="4">3.5.4.4</ecNumber>
    </recommendedName>
</protein>
<evidence type="ECO:0000256" key="6">
    <source>
        <dbReference type="ARBA" id="ARBA00022723"/>
    </source>
</evidence>
<gene>
    <name evidence="11" type="ORF">OE88DRAFT_1623951</name>
</gene>
<dbReference type="Gene3D" id="3.20.20.140">
    <property type="entry name" value="Metal-dependent hydrolases"/>
    <property type="match status" value="1"/>
</dbReference>
<dbReference type="Proteomes" id="UP000305948">
    <property type="component" value="Unassembled WGS sequence"/>
</dbReference>
<dbReference type="PANTHER" id="PTHR11409:SF39">
    <property type="entry name" value="ADENOSINE DEAMINASE 2"/>
    <property type="match status" value="1"/>
</dbReference>
<proteinExistence type="inferred from homology"/>
<feature type="domain" description="Adenosine deaminase" evidence="10">
    <location>
        <begin position="294"/>
        <end position="522"/>
    </location>
</feature>
<comment type="catalytic activity">
    <reaction evidence="9">
        <text>adenosine + H2O + H(+) = inosine + NH4(+)</text>
        <dbReference type="Rhea" id="RHEA:24408"/>
        <dbReference type="ChEBI" id="CHEBI:15377"/>
        <dbReference type="ChEBI" id="CHEBI:15378"/>
        <dbReference type="ChEBI" id="CHEBI:16335"/>
        <dbReference type="ChEBI" id="CHEBI:17596"/>
        <dbReference type="ChEBI" id="CHEBI:28938"/>
        <dbReference type="EC" id="3.5.4.4"/>
    </reaction>
</comment>
<evidence type="ECO:0000313" key="11">
    <source>
        <dbReference type="EMBL" id="TFK54821.1"/>
    </source>
</evidence>
<dbReference type="STRING" id="5364.A0A5C3NMF7"/>
<keyword evidence="12" id="KW-1185">Reference proteome</keyword>